<evidence type="ECO:0000256" key="2">
    <source>
        <dbReference type="ARBA" id="ARBA00022618"/>
    </source>
</evidence>
<comment type="caution">
    <text evidence="9">The sequence shown here is derived from an EMBL/GenBank/DDBJ whole genome shotgun (WGS) entry which is preliminary data.</text>
</comment>
<evidence type="ECO:0000256" key="1">
    <source>
        <dbReference type="ARBA" id="ARBA00006291"/>
    </source>
</evidence>
<dbReference type="RefSeq" id="WP_204700898.1">
    <property type="nucleotide sequence ID" value="NZ_JAFBDQ010000004.1"/>
</dbReference>
<keyword evidence="3 6" id="KW-0717">Septation</keyword>
<feature type="domain" description="Septum site-determining protein MinC N-terminal" evidence="8">
    <location>
        <begin position="6"/>
        <end position="80"/>
    </location>
</feature>
<feature type="domain" description="Septum formation inhibitor MinC C-terminal" evidence="7">
    <location>
        <begin position="103"/>
        <end position="201"/>
    </location>
</feature>
<proteinExistence type="inferred from homology"/>
<protein>
    <recommendedName>
        <fullName evidence="6">Probable septum site-determining protein MinC</fullName>
    </recommendedName>
</protein>
<dbReference type="InterPro" id="IPR055219">
    <property type="entry name" value="MinC_N_1"/>
</dbReference>
<dbReference type="GO" id="GO:0000917">
    <property type="term" value="P:division septum assembly"/>
    <property type="evidence" value="ECO:0007669"/>
    <property type="project" value="UniProtKB-KW"/>
</dbReference>
<accession>A0A938XVU1</accession>
<evidence type="ECO:0000313" key="9">
    <source>
        <dbReference type="EMBL" id="MBM7556185.1"/>
    </source>
</evidence>
<evidence type="ECO:0000259" key="7">
    <source>
        <dbReference type="Pfam" id="PF03775"/>
    </source>
</evidence>
<dbReference type="InterPro" id="IPR036145">
    <property type="entry name" value="MinC_C_sf"/>
</dbReference>
<dbReference type="AlphaFoldDB" id="A0A938XVU1"/>
<dbReference type="NCBIfam" id="TIGR01222">
    <property type="entry name" value="minC"/>
    <property type="match status" value="1"/>
</dbReference>
<reference evidence="9" key="1">
    <citation type="submission" date="2021-01" db="EMBL/GenBank/DDBJ databases">
        <title>Genomic Encyclopedia of Type Strains, Phase IV (KMG-IV): sequencing the most valuable type-strain genomes for metagenomic binning, comparative biology and taxonomic classification.</title>
        <authorList>
            <person name="Goeker M."/>
        </authorList>
    </citation>
    <scope>NUCLEOTIDE SEQUENCE</scope>
    <source>
        <strain evidence="9">DSM 23230</strain>
    </source>
</reference>
<dbReference type="PANTHER" id="PTHR34108">
    <property type="entry name" value="SEPTUM SITE-DETERMINING PROTEIN MINC"/>
    <property type="match status" value="1"/>
</dbReference>
<dbReference type="HAMAP" id="MF_00267">
    <property type="entry name" value="MinC"/>
    <property type="match status" value="1"/>
</dbReference>
<evidence type="ECO:0000256" key="4">
    <source>
        <dbReference type="ARBA" id="ARBA00023306"/>
    </source>
</evidence>
<dbReference type="Proteomes" id="UP000774000">
    <property type="component" value="Unassembled WGS sequence"/>
</dbReference>
<organism evidence="9 10">
    <name type="scientific">Halanaerobacter jeridensis</name>
    <dbReference type="NCBI Taxonomy" id="706427"/>
    <lineage>
        <taxon>Bacteria</taxon>
        <taxon>Bacillati</taxon>
        <taxon>Bacillota</taxon>
        <taxon>Clostridia</taxon>
        <taxon>Halanaerobiales</taxon>
        <taxon>Halobacteroidaceae</taxon>
        <taxon>Halanaerobacter</taxon>
    </lineage>
</organism>
<keyword evidence="10" id="KW-1185">Reference proteome</keyword>
<dbReference type="Pfam" id="PF22642">
    <property type="entry name" value="MinC_N_1"/>
    <property type="match status" value="1"/>
</dbReference>
<keyword evidence="4 6" id="KW-0131">Cell cycle</keyword>
<gene>
    <name evidence="6" type="primary">minC</name>
    <name evidence="9" type="ORF">JOC47_001021</name>
</gene>
<keyword evidence="2 6" id="KW-0132">Cell division</keyword>
<dbReference type="EMBL" id="JAFBDQ010000004">
    <property type="protein sequence ID" value="MBM7556185.1"/>
    <property type="molecule type" value="Genomic_DNA"/>
</dbReference>
<evidence type="ECO:0000259" key="8">
    <source>
        <dbReference type="Pfam" id="PF22642"/>
    </source>
</evidence>
<dbReference type="Gene3D" id="3.30.160.540">
    <property type="match status" value="1"/>
</dbReference>
<comment type="subunit">
    <text evidence="5 6">Interacts with MinD and FtsZ.</text>
</comment>
<evidence type="ECO:0000256" key="5">
    <source>
        <dbReference type="ARBA" id="ARBA00046874"/>
    </source>
</evidence>
<dbReference type="PANTHER" id="PTHR34108:SF1">
    <property type="entry name" value="SEPTUM SITE-DETERMINING PROTEIN MINC"/>
    <property type="match status" value="1"/>
</dbReference>
<evidence type="ECO:0000256" key="6">
    <source>
        <dbReference type="HAMAP-Rule" id="MF_00267"/>
    </source>
</evidence>
<dbReference type="InterPro" id="IPR016098">
    <property type="entry name" value="CAP/MinC_C"/>
</dbReference>
<dbReference type="SUPFAM" id="SSF63848">
    <property type="entry name" value="Cell-division inhibitor MinC, C-terminal domain"/>
    <property type="match status" value="1"/>
</dbReference>
<dbReference type="InterPro" id="IPR013033">
    <property type="entry name" value="MinC"/>
</dbReference>
<dbReference type="GO" id="GO:0000902">
    <property type="term" value="P:cell morphogenesis"/>
    <property type="evidence" value="ECO:0007669"/>
    <property type="project" value="InterPro"/>
</dbReference>
<comment type="function">
    <text evidence="6">Cell division inhibitor that blocks the formation of polar Z ring septums. Rapidly oscillates between the poles of the cell to destabilize FtsZ filaments that have formed before they mature into polar Z rings. Prevents FtsZ polymerization.</text>
</comment>
<name>A0A938XVU1_9FIRM</name>
<dbReference type="InterPro" id="IPR005526">
    <property type="entry name" value="Septum_form_inhib_MinC_C"/>
</dbReference>
<dbReference type="Pfam" id="PF03775">
    <property type="entry name" value="MinC_C"/>
    <property type="match status" value="1"/>
</dbReference>
<evidence type="ECO:0000256" key="3">
    <source>
        <dbReference type="ARBA" id="ARBA00023210"/>
    </source>
</evidence>
<dbReference type="GO" id="GO:1901891">
    <property type="term" value="P:regulation of cell septum assembly"/>
    <property type="evidence" value="ECO:0007669"/>
    <property type="project" value="InterPro"/>
</dbReference>
<dbReference type="Gene3D" id="2.160.20.70">
    <property type="match status" value="1"/>
</dbReference>
<sequence length="206" mass="22822">MKNEGVVFKGDLDGVIVNLSDQLEFDTVKEKLQDKLAEAGNFFDEEKINIKVELGTRELNAEQKKELINIFKDKPGLSVLEFINHDDRFSDSETETGNDTLLVKQTLRSGQSISHEGNIVIQGSVNPGAEVIAEGDIIIMGKFKGIAHAGAKGNVEATISAFRLEPTQLRIAHYISRAPDNPLSSPEHPEVAFIKDKHIVIDYLKR</sequence>
<comment type="similarity">
    <text evidence="1 6">Belongs to the MinC family.</text>
</comment>
<evidence type="ECO:0000313" key="10">
    <source>
        <dbReference type="Proteomes" id="UP000774000"/>
    </source>
</evidence>